<sequence length="74" mass="7911">MIQFQKADTSATEATHIETNPVKLMADAMLVIQGGGRTVDRDALSLEGFSAAEIDKHGVEARDLANALSQRRAA</sequence>
<organism evidence="1 2">
    <name type="scientific">Nitratireductor aquimarinus</name>
    <dbReference type="NCBI Taxonomy" id="889300"/>
    <lineage>
        <taxon>Bacteria</taxon>
        <taxon>Pseudomonadati</taxon>
        <taxon>Pseudomonadota</taxon>
        <taxon>Alphaproteobacteria</taxon>
        <taxon>Hyphomicrobiales</taxon>
        <taxon>Phyllobacteriaceae</taxon>
        <taxon>Nitratireductor</taxon>
    </lineage>
</organism>
<evidence type="ECO:0000313" key="2">
    <source>
        <dbReference type="Proteomes" id="UP001185659"/>
    </source>
</evidence>
<reference evidence="1 2" key="1">
    <citation type="submission" date="2023-10" db="EMBL/GenBank/DDBJ databases">
        <authorList>
            <person name="Venkata Ramana C."/>
            <person name="Sasikala C."/>
            <person name="Dhurka M."/>
        </authorList>
    </citation>
    <scope>NUCLEOTIDE SEQUENCE [LARGE SCALE GENOMIC DNA]</scope>
    <source>
        <strain evidence="1 2">KCTC 32151</strain>
    </source>
</reference>
<evidence type="ECO:0000313" key="1">
    <source>
        <dbReference type="EMBL" id="MDV6226372.1"/>
    </source>
</evidence>
<protein>
    <submittedName>
        <fullName evidence="1">Uncharacterized protein</fullName>
    </submittedName>
</protein>
<dbReference type="EMBL" id="JAWLIP010000003">
    <property type="protein sequence ID" value="MDV6226372.1"/>
    <property type="molecule type" value="Genomic_DNA"/>
</dbReference>
<comment type="caution">
    <text evidence="1">The sequence shown here is derived from an EMBL/GenBank/DDBJ whole genome shotgun (WGS) entry which is preliminary data.</text>
</comment>
<gene>
    <name evidence="1" type="ORF">R2G56_08755</name>
</gene>
<proteinExistence type="predicted"/>
<dbReference type="RefSeq" id="WP_317561043.1">
    <property type="nucleotide sequence ID" value="NZ_JAWLIP010000003.1"/>
</dbReference>
<name>A0ABU4AJF0_9HYPH</name>
<accession>A0ABU4AJF0</accession>
<keyword evidence="2" id="KW-1185">Reference proteome</keyword>
<dbReference type="Proteomes" id="UP001185659">
    <property type="component" value="Unassembled WGS sequence"/>
</dbReference>